<protein>
    <submittedName>
        <fullName evidence="1">Uncharacterized protein</fullName>
    </submittedName>
</protein>
<dbReference type="STRING" id="145857.GA0070616_4393"/>
<proteinExistence type="predicted"/>
<dbReference type="RefSeq" id="WP_091086193.1">
    <property type="nucleotide sequence ID" value="NZ_FMHT01000003.1"/>
</dbReference>
<reference evidence="1 2" key="1">
    <citation type="submission" date="2016-06" db="EMBL/GenBank/DDBJ databases">
        <authorList>
            <person name="Kjaerup R.B."/>
            <person name="Dalgaard T.S."/>
            <person name="Juul-Madsen H.R."/>
        </authorList>
    </citation>
    <scope>NUCLEOTIDE SEQUENCE [LARGE SCALE GENOMIC DNA]</scope>
    <source>
        <strain evidence="1 2">DSM 43818</strain>
    </source>
</reference>
<dbReference type="AlphaFoldDB" id="A0A1C6SRC8"/>
<keyword evidence="2" id="KW-1185">Reference proteome</keyword>
<name>A0A1C6SRC8_9ACTN</name>
<evidence type="ECO:0000313" key="1">
    <source>
        <dbReference type="EMBL" id="SCL32131.1"/>
    </source>
</evidence>
<accession>A0A1C6SRC8</accession>
<dbReference type="EMBL" id="FMHT01000003">
    <property type="protein sequence ID" value="SCL32131.1"/>
    <property type="molecule type" value="Genomic_DNA"/>
</dbReference>
<dbReference type="Proteomes" id="UP000199699">
    <property type="component" value="Unassembled WGS sequence"/>
</dbReference>
<gene>
    <name evidence="1" type="ORF">GA0070616_4393</name>
</gene>
<sequence length="113" mass="12633">MTAPTHLAGDLPIRVGRGVAWLDQHHPGWHDLVNLRELDMDDSCGCVLGQVIGDFWAAPLTWAEAVSHGFQARNGEEFDAEVEVLDRLWRDVIEERLDAADQAAPLWPPERPS</sequence>
<evidence type="ECO:0000313" key="2">
    <source>
        <dbReference type="Proteomes" id="UP000199699"/>
    </source>
</evidence>
<dbReference type="OrthoDB" id="3392713at2"/>
<organism evidence="1 2">
    <name type="scientific">Micromonospora nigra</name>
    <dbReference type="NCBI Taxonomy" id="145857"/>
    <lineage>
        <taxon>Bacteria</taxon>
        <taxon>Bacillati</taxon>
        <taxon>Actinomycetota</taxon>
        <taxon>Actinomycetes</taxon>
        <taxon>Micromonosporales</taxon>
        <taxon>Micromonosporaceae</taxon>
        <taxon>Micromonospora</taxon>
    </lineage>
</organism>